<dbReference type="EMBL" id="JARESE010000013">
    <property type="protein sequence ID" value="MDE8651083.1"/>
    <property type="molecule type" value="Genomic_DNA"/>
</dbReference>
<feature type="transmembrane region" description="Helical" evidence="1">
    <location>
        <begin position="23"/>
        <end position="43"/>
    </location>
</feature>
<dbReference type="RefSeq" id="WP_275227181.1">
    <property type="nucleotide sequence ID" value="NZ_JARESE010000013.1"/>
</dbReference>
<evidence type="ECO:0000313" key="3">
    <source>
        <dbReference type="Proteomes" id="UP001216253"/>
    </source>
</evidence>
<gene>
    <name evidence="2" type="ORF">PYV00_05030</name>
</gene>
<reference evidence="2 3" key="1">
    <citation type="submission" date="2023-03" db="EMBL/GenBank/DDBJ databases">
        <title>NovoSphingobium album sp. nov. isolated from polycyclic aromatic hydrocarbons- and heavy-metal polluted soil.</title>
        <authorList>
            <person name="Liu Z."/>
            <person name="Wang K."/>
        </authorList>
    </citation>
    <scope>NUCLEOTIDE SEQUENCE [LARGE SCALE GENOMIC DNA]</scope>
    <source>
        <strain evidence="2 3">H3SJ31-1</strain>
    </source>
</reference>
<dbReference type="Proteomes" id="UP001216253">
    <property type="component" value="Unassembled WGS sequence"/>
</dbReference>
<evidence type="ECO:0000256" key="1">
    <source>
        <dbReference type="SAM" id="Phobius"/>
    </source>
</evidence>
<keyword evidence="1" id="KW-0812">Transmembrane</keyword>
<evidence type="ECO:0000313" key="2">
    <source>
        <dbReference type="EMBL" id="MDE8651083.1"/>
    </source>
</evidence>
<comment type="caution">
    <text evidence="2">The sequence shown here is derived from an EMBL/GenBank/DDBJ whole genome shotgun (WGS) entry which is preliminary data.</text>
</comment>
<feature type="transmembrane region" description="Helical" evidence="1">
    <location>
        <begin position="307"/>
        <end position="329"/>
    </location>
</feature>
<keyword evidence="1" id="KW-0472">Membrane</keyword>
<protein>
    <submittedName>
        <fullName evidence="2">DUF4350 domain-containing protein</fullName>
    </submittedName>
</protein>
<keyword evidence="1" id="KW-1133">Transmembrane helix</keyword>
<name>A0ABT5WM08_9SPHN</name>
<sequence>MNAGARPAGGAIEAGANPFSLRAVLALVVFGALVFLALLWMIATGTGMGSTNDGGEHVEGRGLNGYAALASLLERRGHMVRRSRNEGAFQKNGLLVLTPPLFTSPDAVDKAIAAHRSWGPTLLVLPKWMAVPAKPAQVPGAKPGWVVIGGALSPAWGNDVPALGNLDLKVEKVPASKAGWVGFGRAGRLPDRRGVQTLSSGRIVPIVRDGRGQALAGYLDDGSAFADLSAAAGREPEHENETDYWPVVVVAEPDLLDNFGMADKDRALAALSLVRAATGGEALPIVFDMTLNGHARSANLLTLAFTPPFLAATLCLLLAALAAGWRAFLRFGPARRPDRAIAFGKRALVANSAGLIRRAKRLHLLGGPYADRARERIVQALALPREADPGRTDAAIDKALAARATGAISFSETTARLRKARAPHDLIRAALDLHALERTLIR</sequence>
<proteinExistence type="predicted"/>
<accession>A0ABT5WM08</accession>
<organism evidence="2 3">
    <name type="scientific">Novosphingobium album</name>
    <name type="common">ex Liu et al. 2023</name>
    <dbReference type="NCBI Taxonomy" id="3031130"/>
    <lineage>
        <taxon>Bacteria</taxon>
        <taxon>Pseudomonadati</taxon>
        <taxon>Pseudomonadota</taxon>
        <taxon>Alphaproteobacteria</taxon>
        <taxon>Sphingomonadales</taxon>
        <taxon>Sphingomonadaceae</taxon>
        <taxon>Novosphingobium</taxon>
    </lineage>
</organism>
<keyword evidence="3" id="KW-1185">Reference proteome</keyword>